<name>A0A9N9HEV0_9GLOM</name>
<evidence type="ECO:0000313" key="1">
    <source>
        <dbReference type="EMBL" id="CAG8679898.1"/>
    </source>
</evidence>
<comment type="caution">
    <text evidence="1">The sequence shown here is derived from an EMBL/GenBank/DDBJ whole genome shotgun (WGS) entry which is preliminary data.</text>
</comment>
<gene>
    <name evidence="1" type="ORF">AGERDE_LOCUS12625</name>
</gene>
<keyword evidence="2" id="KW-1185">Reference proteome</keyword>
<proteinExistence type="predicted"/>
<dbReference type="OrthoDB" id="2395270at2759"/>
<feature type="non-terminal residue" evidence="1">
    <location>
        <position position="1"/>
    </location>
</feature>
<sequence length="43" mass="4665">EEVCLEVLNVIASGNGEQAGKARILLETFNKQINSSTVQEFGK</sequence>
<accession>A0A9N9HEV0</accession>
<dbReference type="Proteomes" id="UP000789831">
    <property type="component" value="Unassembled WGS sequence"/>
</dbReference>
<dbReference type="EMBL" id="CAJVPL010010032">
    <property type="protein sequence ID" value="CAG8679898.1"/>
    <property type="molecule type" value="Genomic_DNA"/>
</dbReference>
<evidence type="ECO:0000313" key="2">
    <source>
        <dbReference type="Proteomes" id="UP000789831"/>
    </source>
</evidence>
<protein>
    <submittedName>
        <fullName evidence="1">8358_t:CDS:1</fullName>
    </submittedName>
</protein>
<feature type="non-terminal residue" evidence="1">
    <location>
        <position position="43"/>
    </location>
</feature>
<reference evidence="1" key="1">
    <citation type="submission" date="2021-06" db="EMBL/GenBank/DDBJ databases">
        <authorList>
            <person name="Kallberg Y."/>
            <person name="Tangrot J."/>
            <person name="Rosling A."/>
        </authorList>
    </citation>
    <scope>NUCLEOTIDE SEQUENCE</scope>
    <source>
        <strain evidence="1">MT106</strain>
    </source>
</reference>
<organism evidence="1 2">
    <name type="scientific">Ambispora gerdemannii</name>
    <dbReference type="NCBI Taxonomy" id="144530"/>
    <lineage>
        <taxon>Eukaryota</taxon>
        <taxon>Fungi</taxon>
        <taxon>Fungi incertae sedis</taxon>
        <taxon>Mucoromycota</taxon>
        <taxon>Glomeromycotina</taxon>
        <taxon>Glomeromycetes</taxon>
        <taxon>Archaeosporales</taxon>
        <taxon>Ambisporaceae</taxon>
        <taxon>Ambispora</taxon>
    </lineage>
</organism>
<dbReference type="AlphaFoldDB" id="A0A9N9HEV0"/>